<proteinExistence type="predicted"/>
<dbReference type="Proteomes" id="UP000198999">
    <property type="component" value="Unassembled WGS sequence"/>
</dbReference>
<name>A0A1H9J5D8_9FLAO</name>
<evidence type="ECO:0008006" key="4">
    <source>
        <dbReference type="Google" id="ProtNLM"/>
    </source>
</evidence>
<organism evidence="2 3">
    <name type="scientific">Hyunsoonleella jejuensis</name>
    <dbReference type="NCBI Taxonomy" id="419940"/>
    <lineage>
        <taxon>Bacteria</taxon>
        <taxon>Pseudomonadati</taxon>
        <taxon>Bacteroidota</taxon>
        <taxon>Flavobacteriia</taxon>
        <taxon>Flavobacteriales</taxon>
        <taxon>Flavobacteriaceae</taxon>
    </lineage>
</organism>
<feature type="transmembrane region" description="Helical" evidence="1">
    <location>
        <begin position="48"/>
        <end position="65"/>
    </location>
</feature>
<evidence type="ECO:0000313" key="2">
    <source>
        <dbReference type="EMBL" id="SEQ82241.1"/>
    </source>
</evidence>
<keyword evidence="3" id="KW-1185">Reference proteome</keyword>
<dbReference type="OrthoDB" id="1467821at2"/>
<keyword evidence="1" id="KW-0812">Transmembrane</keyword>
<dbReference type="STRING" id="419940.SAMN05421824_2406"/>
<gene>
    <name evidence="2" type="ORF">SAMN05421824_2406</name>
</gene>
<evidence type="ECO:0000313" key="3">
    <source>
        <dbReference type="Proteomes" id="UP000198999"/>
    </source>
</evidence>
<keyword evidence="1" id="KW-0472">Membrane</keyword>
<sequence>MKLLNDWKLIILLCLTLGLAPFFPEPHLWGKLKWIAGGANHMQLMDWFDALMHGFPFLLLIRLIVIKFTSKMMS</sequence>
<dbReference type="RefSeq" id="WP_092579851.1">
    <property type="nucleotide sequence ID" value="NZ_FOFN01000003.1"/>
</dbReference>
<keyword evidence="1" id="KW-1133">Transmembrane helix</keyword>
<evidence type="ECO:0000256" key="1">
    <source>
        <dbReference type="SAM" id="Phobius"/>
    </source>
</evidence>
<reference evidence="2 3" key="1">
    <citation type="submission" date="2016-10" db="EMBL/GenBank/DDBJ databases">
        <authorList>
            <person name="de Groot N.N."/>
        </authorList>
    </citation>
    <scope>NUCLEOTIDE SEQUENCE [LARGE SCALE GENOMIC DNA]</scope>
    <source>
        <strain evidence="2 3">DSM 21035</strain>
    </source>
</reference>
<accession>A0A1H9J5D8</accession>
<protein>
    <recommendedName>
        <fullName evidence="4">RND transporter</fullName>
    </recommendedName>
</protein>
<dbReference type="EMBL" id="FOFN01000003">
    <property type="protein sequence ID" value="SEQ82241.1"/>
    <property type="molecule type" value="Genomic_DNA"/>
</dbReference>
<dbReference type="AlphaFoldDB" id="A0A1H9J5D8"/>